<evidence type="ECO:0000256" key="1">
    <source>
        <dbReference type="SAM" id="Phobius"/>
    </source>
</evidence>
<reference evidence="3 4" key="1">
    <citation type="submission" date="2014-06" db="EMBL/GenBank/DDBJ databases">
        <title>Whole Genome Sequences of Three Symbiotic Endozoicomonas Bacteria.</title>
        <authorList>
            <person name="Neave M.J."/>
            <person name="Apprill A."/>
            <person name="Voolstra C.R."/>
        </authorList>
    </citation>
    <scope>NUCLEOTIDE SEQUENCE [LARGE SCALE GENOMIC DNA]</scope>
    <source>
        <strain evidence="3 4">LMG 24815</strain>
    </source>
</reference>
<keyword evidence="1" id="KW-0472">Membrane</keyword>
<comment type="caution">
    <text evidence="3">The sequence shown here is derived from an EMBL/GenBank/DDBJ whole genome shotgun (WGS) entry which is preliminary data.</text>
</comment>
<evidence type="ECO:0000313" key="4">
    <source>
        <dbReference type="Proteomes" id="UP000028006"/>
    </source>
</evidence>
<feature type="transmembrane region" description="Helical" evidence="1">
    <location>
        <begin position="204"/>
        <end position="222"/>
    </location>
</feature>
<dbReference type="eggNOG" id="COG2836">
    <property type="taxonomic scope" value="Bacteria"/>
</dbReference>
<feature type="transmembrane region" description="Helical" evidence="1">
    <location>
        <begin position="131"/>
        <end position="150"/>
    </location>
</feature>
<keyword evidence="1" id="KW-0812">Transmembrane</keyword>
<proteinExistence type="predicted"/>
<dbReference type="Proteomes" id="UP000028006">
    <property type="component" value="Unassembled WGS sequence"/>
</dbReference>
<dbReference type="Pfam" id="PF13386">
    <property type="entry name" value="DsbD_2"/>
    <property type="match status" value="1"/>
</dbReference>
<dbReference type="AlphaFoldDB" id="A0A081N5S1"/>
<sequence>MMELSHTMPVYLTALSIGLLGSAHCIGMCGGITSALSLSLQGKSRWQITLMMLAYHIGRIGSYALAGFILGSIGWYLGDLSRSVHTALRWFAGFMLVAMGLYITGWWRGLIRLEQLGGRLWKHIQPRANRLMPVCSLPNALALGSLWGWLPCGMVYSTLIWSASQGNALQSALLMGTFGLGTLPSVFLTGLFARQLTGLIQSAITRNLAGLLMVLFGIWAMPGPHQKWIMSLLTLAGHSM</sequence>
<feature type="transmembrane region" description="Helical" evidence="1">
    <location>
        <begin position="170"/>
        <end position="192"/>
    </location>
</feature>
<dbReference type="InterPro" id="IPR039447">
    <property type="entry name" value="UreH-like_TM_dom"/>
</dbReference>
<dbReference type="PANTHER" id="PTHR42208">
    <property type="entry name" value="HEAVY METAL TRANSPORTER-RELATED"/>
    <property type="match status" value="1"/>
</dbReference>
<name>A0A081N5S1_9GAMM</name>
<gene>
    <name evidence="3" type="ORF">GZ77_16060</name>
</gene>
<feature type="transmembrane region" description="Helical" evidence="1">
    <location>
        <begin position="60"/>
        <end position="78"/>
    </location>
</feature>
<feature type="transmembrane region" description="Helical" evidence="1">
    <location>
        <begin position="90"/>
        <end position="110"/>
    </location>
</feature>
<organism evidence="3 4">
    <name type="scientific">Endozoicomonas montiporae</name>
    <dbReference type="NCBI Taxonomy" id="1027273"/>
    <lineage>
        <taxon>Bacteria</taxon>
        <taxon>Pseudomonadati</taxon>
        <taxon>Pseudomonadota</taxon>
        <taxon>Gammaproteobacteria</taxon>
        <taxon>Oceanospirillales</taxon>
        <taxon>Endozoicomonadaceae</taxon>
        <taxon>Endozoicomonas</taxon>
    </lineage>
</organism>
<feature type="domain" description="Urease accessory protein UreH-like transmembrane" evidence="2">
    <location>
        <begin position="13"/>
        <end position="219"/>
    </location>
</feature>
<evidence type="ECO:0000259" key="2">
    <source>
        <dbReference type="Pfam" id="PF13386"/>
    </source>
</evidence>
<feature type="transmembrane region" description="Helical" evidence="1">
    <location>
        <begin position="12"/>
        <end position="40"/>
    </location>
</feature>
<evidence type="ECO:0000313" key="3">
    <source>
        <dbReference type="EMBL" id="KEQ13794.1"/>
    </source>
</evidence>
<protein>
    <submittedName>
        <fullName evidence="3">Cytochrome biogenesis protein</fullName>
    </submittedName>
</protein>
<keyword evidence="1" id="KW-1133">Transmembrane helix</keyword>
<dbReference type="EMBL" id="JOKG01000003">
    <property type="protein sequence ID" value="KEQ13794.1"/>
    <property type="molecule type" value="Genomic_DNA"/>
</dbReference>
<keyword evidence="4" id="KW-1185">Reference proteome</keyword>
<accession>A0A081N5S1</accession>
<dbReference type="PANTHER" id="PTHR42208:SF1">
    <property type="entry name" value="HEAVY METAL TRANSPORTER"/>
    <property type="match status" value="1"/>
</dbReference>